<dbReference type="AlphaFoldDB" id="M2YB96"/>
<dbReference type="Proteomes" id="UP000011744">
    <property type="component" value="Unassembled WGS sequence"/>
</dbReference>
<dbReference type="PANTHER" id="PTHR43328:SF1">
    <property type="entry name" value="N-ACETYLTRANSFERASE DOMAIN-CONTAINING PROTEIN"/>
    <property type="match status" value="1"/>
</dbReference>
<dbReference type="Gene3D" id="3.40.630.30">
    <property type="match status" value="1"/>
</dbReference>
<comment type="caution">
    <text evidence="2">The sequence shown here is derived from an EMBL/GenBank/DDBJ whole genome shotgun (WGS) entry which is preliminary data.</text>
</comment>
<name>M2YB96_9PROT</name>
<gene>
    <name evidence="2" type="ORF">H261_08948</name>
</gene>
<dbReference type="SUPFAM" id="SSF55729">
    <property type="entry name" value="Acyl-CoA N-acyltransferases (Nat)"/>
    <property type="match status" value="1"/>
</dbReference>
<keyword evidence="3" id="KW-1185">Reference proteome</keyword>
<dbReference type="OrthoDB" id="9788924at2"/>
<sequence length="157" mass="16765">MEFRRAEDGDCQDLLVWRNDPVTVRHSLTGAGVDAAAHRVWFARVLADSARILLIAEDKGEKLGMVRFDRHDDGAWEVGINLAPTARGRGLAAGVLAGAVAAAFPAAARPPLVAQVKHDNPASRRIFLRCGFVLADEVDGVGTFRLARSCGVGGRVP</sequence>
<evidence type="ECO:0000313" key="2">
    <source>
        <dbReference type="EMBL" id="EME70301.1"/>
    </source>
</evidence>
<evidence type="ECO:0000313" key="3">
    <source>
        <dbReference type="Proteomes" id="UP000011744"/>
    </source>
</evidence>
<protein>
    <recommendedName>
        <fullName evidence="1">N-acetyltransferase domain-containing protein</fullName>
    </recommendedName>
</protein>
<dbReference type="eggNOG" id="COG1670">
    <property type="taxonomic scope" value="Bacteria"/>
</dbReference>
<dbReference type="Pfam" id="PF13302">
    <property type="entry name" value="Acetyltransf_3"/>
    <property type="match status" value="1"/>
</dbReference>
<organism evidence="2 3">
    <name type="scientific">Paramagnetospirillum caucaseum</name>
    <dbReference type="NCBI Taxonomy" id="1244869"/>
    <lineage>
        <taxon>Bacteria</taxon>
        <taxon>Pseudomonadati</taxon>
        <taxon>Pseudomonadota</taxon>
        <taxon>Alphaproteobacteria</taxon>
        <taxon>Rhodospirillales</taxon>
        <taxon>Magnetospirillaceae</taxon>
        <taxon>Paramagnetospirillum</taxon>
    </lineage>
</organism>
<dbReference type="PATRIC" id="fig|1244869.3.peg.1805"/>
<proteinExistence type="predicted"/>
<evidence type="ECO:0000259" key="1">
    <source>
        <dbReference type="PROSITE" id="PS51186"/>
    </source>
</evidence>
<dbReference type="STRING" id="1244869.H261_08948"/>
<reference evidence="2 3" key="1">
    <citation type="journal article" date="2014" name="Genome Announc.">
        <title>Draft Genome Sequence of Magnetospirillum sp. Strain SO-1, a Freshwater Magnetotactic Bacterium Isolated from the Ol'khovka River, Russia.</title>
        <authorList>
            <person name="Grouzdev D.S."/>
            <person name="Dziuba M.V."/>
            <person name="Sukhacheva M.S."/>
            <person name="Mardanov A.V."/>
            <person name="Beletskiy A.V."/>
            <person name="Kuznetsov B.B."/>
            <person name="Skryabin K.G."/>
        </authorList>
    </citation>
    <scope>NUCLEOTIDE SEQUENCE [LARGE SCALE GENOMIC DNA]</scope>
    <source>
        <strain evidence="2 3">SO-1</strain>
    </source>
</reference>
<dbReference type="EMBL" id="AONQ01000019">
    <property type="protein sequence ID" value="EME70301.1"/>
    <property type="molecule type" value="Genomic_DNA"/>
</dbReference>
<dbReference type="GO" id="GO:0016747">
    <property type="term" value="F:acyltransferase activity, transferring groups other than amino-acyl groups"/>
    <property type="evidence" value="ECO:0007669"/>
    <property type="project" value="InterPro"/>
</dbReference>
<dbReference type="InterPro" id="IPR016181">
    <property type="entry name" value="Acyl_CoA_acyltransferase"/>
</dbReference>
<accession>M2YB96</accession>
<feature type="domain" description="N-acetyltransferase" evidence="1">
    <location>
        <begin position="1"/>
        <end position="151"/>
    </location>
</feature>
<dbReference type="PROSITE" id="PS51186">
    <property type="entry name" value="GNAT"/>
    <property type="match status" value="1"/>
</dbReference>
<dbReference type="RefSeq" id="WP_008616623.1">
    <property type="nucleotide sequence ID" value="NZ_AONQ01000019.1"/>
</dbReference>
<dbReference type="InterPro" id="IPR000182">
    <property type="entry name" value="GNAT_dom"/>
</dbReference>
<dbReference type="PANTHER" id="PTHR43328">
    <property type="entry name" value="ACETYLTRANSFERASE-RELATED"/>
    <property type="match status" value="1"/>
</dbReference>